<dbReference type="Proteomes" id="UP001220610">
    <property type="component" value="Chromosome"/>
</dbReference>
<gene>
    <name evidence="2" type="ORF">P0Y53_07730</name>
</gene>
<evidence type="ECO:0000256" key="1">
    <source>
        <dbReference type="SAM" id="Phobius"/>
    </source>
</evidence>
<feature type="transmembrane region" description="Helical" evidence="1">
    <location>
        <begin position="119"/>
        <end position="139"/>
    </location>
</feature>
<keyword evidence="1" id="KW-1133">Transmembrane helix</keyword>
<feature type="transmembrane region" description="Helical" evidence="1">
    <location>
        <begin position="81"/>
        <end position="99"/>
    </location>
</feature>
<feature type="transmembrane region" description="Helical" evidence="1">
    <location>
        <begin position="169"/>
        <end position="186"/>
    </location>
</feature>
<dbReference type="EMBL" id="CP119311">
    <property type="protein sequence ID" value="WEK37387.1"/>
    <property type="molecule type" value="Genomic_DNA"/>
</dbReference>
<name>A0AAJ6BIK5_9BACT</name>
<dbReference type="AlphaFoldDB" id="A0AAJ6BIK5"/>
<reference evidence="2" key="1">
    <citation type="submission" date="2023-03" db="EMBL/GenBank/DDBJ databases">
        <title>Andean soil-derived lignocellulolytic bacterial consortium as a source of novel taxa and putative plastic-active enzymes.</title>
        <authorList>
            <person name="Diaz-Garcia L."/>
            <person name="Chuvochina M."/>
            <person name="Feuerriegel G."/>
            <person name="Bunk B."/>
            <person name="Sproer C."/>
            <person name="Streit W.R."/>
            <person name="Rodriguez L.M."/>
            <person name="Overmann J."/>
            <person name="Jimenez D.J."/>
        </authorList>
    </citation>
    <scope>NUCLEOTIDE SEQUENCE</scope>
    <source>
        <strain evidence="2">MAG 7</strain>
    </source>
</reference>
<proteinExistence type="predicted"/>
<evidence type="ECO:0000313" key="3">
    <source>
        <dbReference type="Proteomes" id="UP001220610"/>
    </source>
</evidence>
<feature type="transmembrane region" description="Helical" evidence="1">
    <location>
        <begin position="145"/>
        <end position="162"/>
    </location>
</feature>
<organism evidence="2 3">
    <name type="scientific">Candidatus Pseudobacter hemicellulosilyticus</name>
    <dbReference type="NCBI Taxonomy" id="3121375"/>
    <lineage>
        <taxon>Bacteria</taxon>
        <taxon>Pseudomonadati</taxon>
        <taxon>Bacteroidota</taxon>
        <taxon>Chitinophagia</taxon>
        <taxon>Chitinophagales</taxon>
        <taxon>Chitinophagaceae</taxon>
        <taxon>Pseudobacter</taxon>
    </lineage>
</organism>
<accession>A0AAJ6BIK5</accession>
<protein>
    <submittedName>
        <fullName evidence="2">Uncharacterized protein</fullName>
    </submittedName>
</protein>
<sequence length="218" mass="24611">MEAQHQPLEALQDIKRLMERSSRFISLSGWSGIAAGTCALIGAWAAYSQIHAYELTRNEDIHLHGDYLRGANTNWVLVDNLVLTGAVTFLAALATAFLFTYLRSRKSGVPIWNRTVQRLTWSVLLPMSIGGLLIIRAMQWGYFELVSPGCLLFYGLGLVSAARFTLGEIRYLGYCLLVLGIINLWVPHNGLYFWAIGFGLLHILYGIAMWWKYERVPQ</sequence>
<evidence type="ECO:0000313" key="2">
    <source>
        <dbReference type="EMBL" id="WEK37387.1"/>
    </source>
</evidence>
<feature type="transmembrane region" description="Helical" evidence="1">
    <location>
        <begin position="192"/>
        <end position="211"/>
    </location>
</feature>
<keyword evidence="1" id="KW-0472">Membrane</keyword>
<keyword evidence="1" id="KW-0812">Transmembrane</keyword>
<feature type="transmembrane region" description="Helical" evidence="1">
    <location>
        <begin position="24"/>
        <end position="47"/>
    </location>
</feature>